<dbReference type="PANTHER" id="PTHR46300">
    <property type="entry name" value="P450, PUTATIVE (EUROFUNG)-RELATED-RELATED"/>
    <property type="match status" value="1"/>
</dbReference>
<feature type="binding site" description="axial binding residue" evidence="5">
    <location>
        <position position="443"/>
    </location>
    <ligand>
        <name>heme</name>
        <dbReference type="ChEBI" id="CHEBI:30413"/>
    </ligand>
    <ligandPart>
        <name>Fe</name>
        <dbReference type="ChEBI" id="CHEBI:18248"/>
    </ligandPart>
</feature>
<dbReference type="EMBL" id="JAUKTV010000002">
    <property type="protein sequence ID" value="KAK0744437.1"/>
    <property type="molecule type" value="Genomic_DNA"/>
</dbReference>
<accession>A0AA40K3L5</accession>
<keyword evidence="6" id="KW-0503">Monooxygenase</keyword>
<proteinExistence type="inferred from homology"/>
<protein>
    <submittedName>
        <fullName evidence="10">Cytochrome P450</fullName>
    </submittedName>
</protein>
<dbReference type="Gene3D" id="1.10.630.10">
    <property type="entry name" value="Cytochrome P450"/>
    <property type="match status" value="1"/>
</dbReference>
<comment type="similarity">
    <text evidence="1 6">Belongs to the cytochrome P450 family.</text>
</comment>
<dbReference type="GO" id="GO:0004497">
    <property type="term" value="F:monooxygenase activity"/>
    <property type="evidence" value="ECO:0007669"/>
    <property type="project" value="UniProtKB-KW"/>
</dbReference>
<dbReference type="InterPro" id="IPR050364">
    <property type="entry name" value="Cytochrome_P450_fung"/>
</dbReference>
<keyword evidence="8" id="KW-0812">Transmembrane</keyword>
<keyword evidence="2 5" id="KW-0479">Metal-binding</keyword>
<evidence type="ECO:0000313" key="11">
    <source>
        <dbReference type="Proteomes" id="UP001172159"/>
    </source>
</evidence>
<dbReference type="AlphaFoldDB" id="A0AA40K3L5"/>
<sequence>MQLVTAGLLALVLVAAAVVHLIQEFRKINDPNGPPGPTQIPYIGRIHDLPIEFMWLKFKEWADKYGAGGLYRTQMLGVNVLVITDEKVAEDLLVKRAKYNSDRPNIQSLFDSKSSEGSMEYLPLMGRNQYWARQRKLTHSYITEATNVRYNGVMYHEAKRWMVNLIRDPDNFQASLEDMASKVMCQLTWDDPSLSQYCTKSAWGLLTQMSPAGPITNVLTPLWHLPMFMNPWKKAERKRHDEQQAWWMERYLTVRGKMAQGGQIRNCWTRQFIEKTSLKSNISGDYEASSVLGMLALVGIFTVAGPLSYWLVAMIHHPEWQAAVQREIDEKCGGRMPTLEDAPNLPILRACIKETMRWKPNVPTGVAHETEADDVYNGYFIPKGTRLLPLDWAFLRNPKKYPDPDNFRPERWLEPGWPTFQAPLTQFPTIKGMSSFGWGQRQCLGMSLTQDELIVACGALAWTFNLKPKRDPMTGMDYPVPLDKSNSLLIIKPDPFQMAFEPRSEERRDEVLRLWAESDAHDRADRAKFFQESRQTQQSPGAPNERQCPVKVLDEKQQEISIQIRRVNSYGPQQVDSSFQPAYRAIKADFLSVKAAVH</sequence>
<feature type="signal peptide" evidence="9">
    <location>
        <begin position="1"/>
        <end position="17"/>
    </location>
</feature>
<dbReference type="PRINTS" id="PR00463">
    <property type="entry name" value="EP450I"/>
</dbReference>
<evidence type="ECO:0000256" key="8">
    <source>
        <dbReference type="SAM" id="Phobius"/>
    </source>
</evidence>
<name>A0AA40K3L5_9PEZI</name>
<evidence type="ECO:0000256" key="4">
    <source>
        <dbReference type="ARBA" id="ARBA00023004"/>
    </source>
</evidence>
<dbReference type="PROSITE" id="PS00086">
    <property type="entry name" value="CYTOCHROME_P450"/>
    <property type="match status" value="1"/>
</dbReference>
<evidence type="ECO:0000256" key="7">
    <source>
        <dbReference type="SAM" id="MobiDB-lite"/>
    </source>
</evidence>
<keyword evidence="8" id="KW-0472">Membrane</keyword>
<keyword evidence="3 6" id="KW-0560">Oxidoreductase</keyword>
<keyword evidence="5 6" id="KW-0349">Heme</keyword>
<dbReference type="InterPro" id="IPR036396">
    <property type="entry name" value="Cyt_P450_sf"/>
</dbReference>
<evidence type="ECO:0000256" key="5">
    <source>
        <dbReference type="PIRSR" id="PIRSR602401-1"/>
    </source>
</evidence>
<comment type="cofactor">
    <cofactor evidence="5">
        <name>heme</name>
        <dbReference type="ChEBI" id="CHEBI:30413"/>
    </cofactor>
</comment>
<dbReference type="PANTHER" id="PTHR46300:SF6">
    <property type="entry name" value="CYTOCHROME P450 2C30"/>
    <property type="match status" value="1"/>
</dbReference>
<evidence type="ECO:0000256" key="2">
    <source>
        <dbReference type="ARBA" id="ARBA00022723"/>
    </source>
</evidence>
<feature type="region of interest" description="Disordered" evidence="7">
    <location>
        <begin position="530"/>
        <end position="549"/>
    </location>
</feature>
<dbReference type="Proteomes" id="UP001172159">
    <property type="component" value="Unassembled WGS sequence"/>
</dbReference>
<dbReference type="SUPFAM" id="SSF48264">
    <property type="entry name" value="Cytochrome P450"/>
    <property type="match status" value="1"/>
</dbReference>
<dbReference type="InterPro" id="IPR017972">
    <property type="entry name" value="Cyt_P450_CS"/>
</dbReference>
<gene>
    <name evidence="10" type="ORF">B0T21DRAFT_389781</name>
</gene>
<dbReference type="InterPro" id="IPR001128">
    <property type="entry name" value="Cyt_P450"/>
</dbReference>
<dbReference type="GO" id="GO:0005506">
    <property type="term" value="F:iron ion binding"/>
    <property type="evidence" value="ECO:0007669"/>
    <property type="project" value="InterPro"/>
</dbReference>
<keyword evidence="9" id="KW-0732">Signal</keyword>
<feature type="chain" id="PRO_5041335404" evidence="9">
    <location>
        <begin position="18"/>
        <end position="598"/>
    </location>
</feature>
<feature type="compositionally biased region" description="Polar residues" evidence="7">
    <location>
        <begin position="532"/>
        <end position="541"/>
    </location>
</feature>
<organism evidence="10 11">
    <name type="scientific">Apiosordaria backusii</name>
    <dbReference type="NCBI Taxonomy" id="314023"/>
    <lineage>
        <taxon>Eukaryota</taxon>
        <taxon>Fungi</taxon>
        <taxon>Dikarya</taxon>
        <taxon>Ascomycota</taxon>
        <taxon>Pezizomycotina</taxon>
        <taxon>Sordariomycetes</taxon>
        <taxon>Sordariomycetidae</taxon>
        <taxon>Sordariales</taxon>
        <taxon>Lasiosphaeriaceae</taxon>
        <taxon>Apiosordaria</taxon>
    </lineage>
</organism>
<keyword evidence="4 5" id="KW-0408">Iron</keyword>
<dbReference type="GO" id="GO:0016705">
    <property type="term" value="F:oxidoreductase activity, acting on paired donors, with incorporation or reduction of molecular oxygen"/>
    <property type="evidence" value="ECO:0007669"/>
    <property type="project" value="InterPro"/>
</dbReference>
<dbReference type="GO" id="GO:0020037">
    <property type="term" value="F:heme binding"/>
    <property type="evidence" value="ECO:0007669"/>
    <property type="project" value="InterPro"/>
</dbReference>
<keyword evidence="11" id="KW-1185">Reference proteome</keyword>
<evidence type="ECO:0000256" key="3">
    <source>
        <dbReference type="ARBA" id="ARBA00023002"/>
    </source>
</evidence>
<evidence type="ECO:0000256" key="1">
    <source>
        <dbReference type="ARBA" id="ARBA00010617"/>
    </source>
</evidence>
<evidence type="ECO:0000256" key="9">
    <source>
        <dbReference type="SAM" id="SignalP"/>
    </source>
</evidence>
<evidence type="ECO:0000256" key="6">
    <source>
        <dbReference type="RuleBase" id="RU000461"/>
    </source>
</evidence>
<evidence type="ECO:0000313" key="10">
    <source>
        <dbReference type="EMBL" id="KAK0744437.1"/>
    </source>
</evidence>
<reference evidence="10" key="1">
    <citation type="submission" date="2023-06" db="EMBL/GenBank/DDBJ databases">
        <title>Genome-scale phylogeny and comparative genomics of the fungal order Sordariales.</title>
        <authorList>
            <consortium name="Lawrence Berkeley National Laboratory"/>
            <person name="Hensen N."/>
            <person name="Bonometti L."/>
            <person name="Westerberg I."/>
            <person name="Brannstrom I.O."/>
            <person name="Guillou S."/>
            <person name="Cros-Aarteil S."/>
            <person name="Calhoun S."/>
            <person name="Haridas S."/>
            <person name="Kuo A."/>
            <person name="Mondo S."/>
            <person name="Pangilinan J."/>
            <person name="Riley R."/>
            <person name="Labutti K."/>
            <person name="Andreopoulos B."/>
            <person name="Lipzen A."/>
            <person name="Chen C."/>
            <person name="Yanf M."/>
            <person name="Daum C."/>
            <person name="Ng V."/>
            <person name="Clum A."/>
            <person name="Steindorff A."/>
            <person name="Ohm R."/>
            <person name="Martin F."/>
            <person name="Silar P."/>
            <person name="Natvig D."/>
            <person name="Lalanne C."/>
            <person name="Gautier V."/>
            <person name="Ament-Velasquez S.L."/>
            <person name="Kruys A."/>
            <person name="Hutchinson M.I."/>
            <person name="Powell A.J."/>
            <person name="Barry K."/>
            <person name="Miller A.N."/>
            <person name="Grigoriev I.V."/>
            <person name="Debuchy R."/>
            <person name="Gladieux P."/>
            <person name="Thoren M.H."/>
            <person name="Johannesson H."/>
        </authorList>
    </citation>
    <scope>NUCLEOTIDE SEQUENCE</scope>
    <source>
        <strain evidence="10">CBS 540.89</strain>
    </source>
</reference>
<keyword evidence="8" id="KW-1133">Transmembrane helix</keyword>
<comment type="caution">
    <text evidence="10">The sequence shown here is derived from an EMBL/GenBank/DDBJ whole genome shotgun (WGS) entry which is preliminary data.</text>
</comment>
<dbReference type="Pfam" id="PF00067">
    <property type="entry name" value="p450"/>
    <property type="match status" value="1"/>
</dbReference>
<dbReference type="InterPro" id="IPR002401">
    <property type="entry name" value="Cyt_P450_E_grp-I"/>
</dbReference>
<feature type="transmembrane region" description="Helical" evidence="8">
    <location>
        <begin position="291"/>
        <end position="312"/>
    </location>
</feature>